<dbReference type="RefSeq" id="WP_189772523.1">
    <property type="nucleotide sequence ID" value="NZ_BNCK01000007.1"/>
</dbReference>
<dbReference type="InterPro" id="IPR000160">
    <property type="entry name" value="GGDEF_dom"/>
</dbReference>
<dbReference type="SMART" id="SM00091">
    <property type="entry name" value="PAS"/>
    <property type="match status" value="1"/>
</dbReference>
<dbReference type="SMART" id="SM00086">
    <property type="entry name" value="PAC"/>
    <property type="match status" value="1"/>
</dbReference>
<dbReference type="CDD" id="cd01948">
    <property type="entry name" value="EAL"/>
    <property type="match status" value="1"/>
</dbReference>
<dbReference type="CDD" id="cd00130">
    <property type="entry name" value="PAS"/>
    <property type="match status" value="1"/>
</dbReference>
<dbReference type="Pfam" id="PF13426">
    <property type="entry name" value="PAS_9"/>
    <property type="match status" value="1"/>
</dbReference>
<evidence type="ECO:0000259" key="1">
    <source>
        <dbReference type="PROSITE" id="PS50112"/>
    </source>
</evidence>
<dbReference type="InterPro" id="IPR001610">
    <property type="entry name" value="PAC"/>
</dbReference>
<comment type="caution">
    <text evidence="5">The sequence shown here is derived from an EMBL/GenBank/DDBJ whole genome shotgun (WGS) entry which is preliminary data.</text>
</comment>
<dbReference type="InterPro" id="IPR000014">
    <property type="entry name" value="PAS"/>
</dbReference>
<dbReference type="Gene3D" id="3.30.70.270">
    <property type="match status" value="1"/>
</dbReference>
<dbReference type="InterPro" id="IPR001633">
    <property type="entry name" value="EAL_dom"/>
</dbReference>
<feature type="domain" description="PAC" evidence="2">
    <location>
        <begin position="233"/>
        <end position="285"/>
    </location>
</feature>
<dbReference type="Proteomes" id="UP000623842">
    <property type="component" value="Unassembled WGS sequence"/>
</dbReference>
<proteinExistence type="predicted"/>
<dbReference type="PANTHER" id="PTHR44757:SF2">
    <property type="entry name" value="BIOFILM ARCHITECTURE MAINTENANCE PROTEIN MBAA"/>
    <property type="match status" value="1"/>
</dbReference>
<dbReference type="PROSITE" id="PS50883">
    <property type="entry name" value="EAL"/>
    <property type="match status" value="1"/>
</dbReference>
<feature type="domain" description="PAS" evidence="1">
    <location>
        <begin position="160"/>
        <end position="206"/>
    </location>
</feature>
<dbReference type="SMART" id="SM00267">
    <property type="entry name" value="GGDEF"/>
    <property type="match status" value="1"/>
</dbReference>
<name>A0A919BNF1_9GAMM</name>
<dbReference type="NCBIfam" id="TIGR00254">
    <property type="entry name" value="GGDEF"/>
    <property type="match status" value="1"/>
</dbReference>
<dbReference type="SUPFAM" id="SSF55073">
    <property type="entry name" value="Nucleotide cyclase"/>
    <property type="match status" value="1"/>
</dbReference>
<evidence type="ECO:0008006" key="7">
    <source>
        <dbReference type="Google" id="ProtNLM"/>
    </source>
</evidence>
<dbReference type="PANTHER" id="PTHR44757">
    <property type="entry name" value="DIGUANYLATE CYCLASE DGCP"/>
    <property type="match status" value="1"/>
</dbReference>
<dbReference type="SMART" id="SM00052">
    <property type="entry name" value="EAL"/>
    <property type="match status" value="1"/>
</dbReference>
<dbReference type="NCBIfam" id="TIGR00229">
    <property type="entry name" value="sensory_box"/>
    <property type="match status" value="1"/>
</dbReference>
<dbReference type="PROSITE" id="PS50112">
    <property type="entry name" value="PAS"/>
    <property type="match status" value="1"/>
</dbReference>
<dbReference type="Pfam" id="PF00563">
    <property type="entry name" value="EAL"/>
    <property type="match status" value="1"/>
</dbReference>
<sequence length="723" mass="81467">MVEEKVKSIISNLSNSSSTNYIEVICLSLAQAIKADYVFIAKLDKYHTEATTLSLVTQTQVLDNFTYALKSTPCEVVGTGQVCSYPKDIQQAYPDDKLLADMQVEGYVGIPLVDHDNRAHAILVALYCSPITNKQEATSLFLLFSGLINKELEKQQVLNELRTRNEIIEKSKEAILICDKDNKIISVNRAFTHITGYNFSDVRGKNPSVLSAKREHISFYQKMWADLHTKGSWTGELVNRKKNGKSFPEWLSINTIRDEDQNISHYVAFFFDISKRKAAEEKIYRQANFDLLTGVANRFYFMDKLTTTIHAKSVAQFQSALLFMDLDLFQEINDVYGHDAGDELLKKVAERLNDLLEENDLLARVSGDGFAILVNAVISEDAVNDLITRILISFSKPFYINDVMLNCTLSIGVVPFSTDEDSAGTVLKKAERAMYHAKSLGRSSYSYYTQELDNAIRYQLKMKADLAYAIKHRQLSLAFQPIVSLAENKVTKFEALVRWQHGEQWISPAEFIPLAEQFSLIKPLGEFVLSEACRQLKKLKAKGYQDIVFNVNRSVNEIPLSANENDEWLLMIDMYGLSPADICFELTESALAPDKRNSEVLFNNLRAAGATIALDDFGTGYSSLAYIRRIPLDYIKIDRSFITDMSENPDDKILVSTIIAMTKSLGKKVVAEGVETIEQVEQLQQLGCDYIQGFYYSKPIAASDIPAFIDNFSMLNVPCVSAE</sequence>
<dbReference type="PROSITE" id="PS50887">
    <property type="entry name" value="GGDEF"/>
    <property type="match status" value="1"/>
</dbReference>
<dbReference type="InterPro" id="IPR052155">
    <property type="entry name" value="Biofilm_reg_signaling"/>
</dbReference>
<organism evidence="5 6">
    <name type="scientific">Thalassotalea marina</name>
    <dbReference type="NCBI Taxonomy" id="1673741"/>
    <lineage>
        <taxon>Bacteria</taxon>
        <taxon>Pseudomonadati</taxon>
        <taxon>Pseudomonadota</taxon>
        <taxon>Gammaproteobacteria</taxon>
        <taxon>Alteromonadales</taxon>
        <taxon>Colwelliaceae</taxon>
        <taxon>Thalassotalea</taxon>
    </lineage>
</organism>
<dbReference type="SUPFAM" id="SSF55781">
    <property type="entry name" value="GAF domain-like"/>
    <property type="match status" value="1"/>
</dbReference>
<dbReference type="Gene3D" id="3.30.450.20">
    <property type="entry name" value="PAS domain"/>
    <property type="match status" value="1"/>
</dbReference>
<accession>A0A919BNF1</accession>
<evidence type="ECO:0000313" key="6">
    <source>
        <dbReference type="Proteomes" id="UP000623842"/>
    </source>
</evidence>
<dbReference type="InterPro" id="IPR000700">
    <property type="entry name" value="PAS-assoc_C"/>
</dbReference>
<dbReference type="InterPro" id="IPR029787">
    <property type="entry name" value="Nucleotide_cyclase"/>
</dbReference>
<evidence type="ECO:0000313" key="5">
    <source>
        <dbReference type="EMBL" id="GHG00412.1"/>
    </source>
</evidence>
<dbReference type="Pfam" id="PF00990">
    <property type="entry name" value="GGDEF"/>
    <property type="match status" value="1"/>
</dbReference>
<evidence type="ECO:0000259" key="4">
    <source>
        <dbReference type="PROSITE" id="PS50887"/>
    </source>
</evidence>
<feature type="domain" description="GGDEF" evidence="4">
    <location>
        <begin position="317"/>
        <end position="450"/>
    </location>
</feature>
<dbReference type="SUPFAM" id="SSF141868">
    <property type="entry name" value="EAL domain-like"/>
    <property type="match status" value="1"/>
</dbReference>
<dbReference type="SUPFAM" id="SSF55785">
    <property type="entry name" value="PYP-like sensor domain (PAS domain)"/>
    <property type="match status" value="1"/>
</dbReference>
<protein>
    <recommendedName>
        <fullName evidence="7">EAL domain-containing protein</fullName>
    </recommendedName>
</protein>
<dbReference type="AlphaFoldDB" id="A0A919BNF1"/>
<feature type="domain" description="EAL" evidence="3">
    <location>
        <begin position="459"/>
        <end position="713"/>
    </location>
</feature>
<evidence type="ECO:0000259" key="2">
    <source>
        <dbReference type="PROSITE" id="PS50113"/>
    </source>
</evidence>
<gene>
    <name evidence="5" type="ORF">GCM10017161_31350</name>
</gene>
<dbReference type="InterPro" id="IPR035965">
    <property type="entry name" value="PAS-like_dom_sf"/>
</dbReference>
<dbReference type="PROSITE" id="PS50113">
    <property type="entry name" value="PAC"/>
    <property type="match status" value="1"/>
</dbReference>
<dbReference type="InterPro" id="IPR035919">
    <property type="entry name" value="EAL_sf"/>
</dbReference>
<dbReference type="Gene3D" id="3.20.20.450">
    <property type="entry name" value="EAL domain"/>
    <property type="match status" value="1"/>
</dbReference>
<dbReference type="CDD" id="cd01949">
    <property type="entry name" value="GGDEF"/>
    <property type="match status" value="1"/>
</dbReference>
<dbReference type="InterPro" id="IPR043128">
    <property type="entry name" value="Rev_trsase/Diguanyl_cyclase"/>
</dbReference>
<reference evidence="5" key="2">
    <citation type="submission" date="2020-09" db="EMBL/GenBank/DDBJ databases">
        <authorList>
            <person name="Sun Q."/>
            <person name="Kim S."/>
        </authorList>
    </citation>
    <scope>NUCLEOTIDE SEQUENCE</scope>
    <source>
        <strain evidence="5">KCTC 42731</strain>
    </source>
</reference>
<dbReference type="EMBL" id="BNCK01000007">
    <property type="protein sequence ID" value="GHG00412.1"/>
    <property type="molecule type" value="Genomic_DNA"/>
</dbReference>
<reference evidence="5" key="1">
    <citation type="journal article" date="2014" name="Int. J. Syst. Evol. Microbiol.">
        <title>Complete genome sequence of Corynebacterium casei LMG S-19264T (=DSM 44701T), isolated from a smear-ripened cheese.</title>
        <authorList>
            <consortium name="US DOE Joint Genome Institute (JGI-PGF)"/>
            <person name="Walter F."/>
            <person name="Albersmeier A."/>
            <person name="Kalinowski J."/>
            <person name="Ruckert C."/>
        </authorList>
    </citation>
    <scope>NUCLEOTIDE SEQUENCE</scope>
    <source>
        <strain evidence="5">KCTC 42731</strain>
    </source>
</reference>
<keyword evidence="6" id="KW-1185">Reference proteome</keyword>
<evidence type="ECO:0000259" key="3">
    <source>
        <dbReference type="PROSITE" id="PS50883"/>
    </source>
</evidence>